<evidence type="ECO:0008006" key="4">
    <source>
        <dbReference type="Google" id="ProtNLM"/>
    </source>
</evidence>
<dbReference type="Proteomes" id="UP001296873">
    <property type="component" value="Unassembled WGS sequence"/>
</dbReference>
<dbReference type="Gene3D" id="1.10.287.910">
    <property type="entry name" value="bacterial mercury transporter, merf"/>
    <property type="match status" value="1"/>
</dbReference>
<feature type="transmembrane region" description="Helical" evidence="1">
    <location>
        <begin position="45"/>
        <end position="65"/>
    </location>
</feature>
<dbReference type="NCBIfam" id="NF033565">
    <property type="entry name" value="trans_MerF"/>
    <property type="match status" value="1"/>
</dbReference>
<keyword evidence="3" id="KW-1185">Reference proteome</keyword>
<keyword evidence="1" id="KW-0812">Transmembrane</keyword>
<comment type="caution">
    <text evidence="2">The sequence shown here is derived from an EMBL/GenBank/DDBJ whole genome shotgun (WGS) entry which is preliminary data.</text>
</comment>
<keyword evidence="1" id="KW-0472">Membrane</keyword>
<evidence type="ECO:0000256" key="1">
    <source>
        <dbReference type="SAM" id="Phobius"/>
    </source>
</evidence>
<proteinExistence type="predicted"/>
<dbReference type="RefSeq" id="WP_200342617.1">
    <property type="nucleotide sequence ID" value="NZ_NRRL01000084.1"/>
</dbReference>
<protein>
    <recommendedName>
        <fullName evidence="4">Mercury resistance system transport protein MerF</fullName>
    </recommendedName>
</protein>
<accession>A0ABS1DJ73</accession>
<reference evidence="2 3" key="1">
    <citation type="journal article" date="2020" name="Microorganisms">
        <title>Osmotic Adaptation and Compatible Solute Biosynthesis of Phototrophic Bacteria as Revealed from Genome Analyses.</title>
        <authorList>
            <person name="Imhoff J.F."/>
            <person name="Rahn T."/>
            <person name="Kunzel S."/>
            <person name="Keller A."/>
            <person name="Neulinger S.C."/>
        </authorList>
    </citation>
    <scope>NUCLEOTIDE SEQUENCE [LARGE SCALE GENOMIC DNA]</scope>
    <source>
        <strain evidence="2 3">DSM 9895</strain>
    </source>
</reference>
<keyword evidence="1" id="KW-1133">Transmembrane helix</keyword>
<dbReference type="InterPro" id="IPR021091">
    <property type="entry name" value="Mercury_ion_transport_MerF"/>
</dbReference>
<organism evidence="2 3">
    <name type="scientific">Rhodovibrio sodomensis</name>
    <dbReference type="NCBI Taxonomy" id="1088"/>
    <lineage>
        <taxon>Bacteria</taxon>
        <taxon>Pseudomonadati</taxon>
        <taxon>Pseudomonadota</taxon>
        <taxon>Alphaproteobacteria</taxon>
        <taxon>Rhodospirillales</taxon>
        <taxon>Rhodovibrionaceae</taxon>
        <taxon>Rhodovibrio</taxon>
    </lineage>
</organism>
<name>A0ABS1DJ73_9PROT</name>
<feature type="transmembrane region" description="Helical" evidence="1">
    <location>
        <begin position="7"/>
        <end position="33"/>
    </location>
</feature>
<evidence type="ECO:0000313" key="2">
    <source>
        <dbReference type="EMBL" id="MBK1670259.1"/>
    </source>
</evidence>
<sequence length="75" mass="8013">MDDRKLLFAGGAGSVIAAVCCFTPLLLIVLPAIGLATWLAWLDYVLLPLLAFSLAVTAIAALRLYRKRKTGRAAP</sequence>
<evidence type="ECO:0000313" key="3">
    <source>
        <dbReference type="Proteomes" id="UP001296873"/>
    </source>
</evidence>
<gene>
    <name evidence="2" type="ORF">CKO28_19705</name>
</gene>
<dbReference type="Pfam" id="PF11431">
    <property type="entry name" value="Transport_MerF"/>
    <property type="match status" value="1"/>
</dbReference>
<dbReference type="EMBL" id="NRRL01000084">
    <property type="protein sequence ID" value="MBK1670259.1"/>
    <property type="molecule type" value="Genomic_DNA"/>
</dbReference>